<reference evidence="1" key="1">
    <citation type="submission" date="2021-01" db="EMBL/GenBank/DDBJ databases">
        <authorList>
            <consortium name="Genoscope - CEA"/>
            <person name="William W."/>
        </authorList>
    </citation>
    <scope>NUCLEOTIDE SEQUENCE</scope>
</reference>
<gene>
    <name evidence="1" type="ORF">PSON_ATCC_30995.1.T0360063</name>
</gene>
<name>A0A8S1MAP2_9CILI</name>
<dbReference type="Proteomes" id="UP000692954">
    <property type="component" value="Unassembled WGS sequence"/>
</dbReference>
<evidence type="ECO:0000313" key="1">
    <source>
        <dbReference type="EMBL" id="CAD8077307.1"/>
    </source>
</evidence>
<comment type="caution">
    <text evidence="1">The sequence shown here is derived from an EMBL/GenBank/DDBJ whole genome shotgun (WGS) entry which is preliminary data.</text>
</comment>
<keyword evidence="2" id="KW-1185">Reference proteome</keyword>
<dbReference type="AlphaFoldDB" id="A0A8S1MAP2"/>
<sequence length="95" mass="11720">MRKKILFQSLLKTHLTKIIKQEYEKFKLDPQQRQKHINLTQLLNYNYKQISQKEKQKYININQISNTDQIMELRMYSVYEMVKVMGLNLQKQIWK</sequence>
<accession>A0A8S1MAP2</accession>
<organism evidence="1 2">
    <name type="scientific">Paramecium sonneborni</name>
    <dbReference type="NCBI Taxonomy" id="65129"/>
    <lineage>
        <taxon>Eukaryota</taxon>
        <taxon>Sar</taxon>
        <taxon>Alveolata</taxon>
        <taxon>Ciliophora</taxon>
        <taxon>Intramacronucleata</taxon>
        <taxon>Oligohymenophorea</taxon>
        <taxon>Peniculida</taxon>
        <taxon>Parameciidae</taxon>
        <taxon>Paramecium</taxon>
    </lineage>
</organism>
<dbReference type="EMBL" id="CAJJDN010000036">
    <property type="protein sequence ID" value="CAD8077307.1"/>
    <property type="molecule type" value="Genomic_DNA"/>
</dbReference>
<proteinExistence type="predicted"/>
<protein>
    <submittedName>
        <fullName evidence="1">Uncharacterized protein</fullName>
    </submittedName>
</protein>
<evidence type="ECO:0000313" key="2">
    <source>
        <dbReference type="Proteomes" id="UP000692954"/>
    </source>
</evidence>